<sequence>MIDSNSSNEVRNSKHECLDCENYKRKVKEAEQTVSGRDVLIEMLQEEVKKMEQRYKTSIDDYESLRFKYCTVVQELSNLKEIHKKLEKSTMKLQKDRDVAKTQLEVLQCELEKWKNQLIYTNEFSLLKLTSNHNFQIVLHQSILKEMSHMEALMQNQNEAVKDVLVKVLNEIKKGKSCKQIEDALKNSSADKVETISMVEELTKQIDALNTLVEKLRTENDFIKKQLSDKKSNLAECLDVLEDNHSNLNNLSGSIEMIIKEKEGCVKEIVKLKSIVEENNNLLNQKNAEILELKGKLQFTQPAQEGDLTQRNRYLERTLERCQKDLEELQEAYLEKDRACDLEKCPQFAKALIEAKGVQGAMEYAKATSQVHQDRNEVMQLKEKIQNLERECENAKQEARKQEEENNYYRQRINSLSGKLKELEEERLGAGSESLKQAYEKEIKTLKDEINKLTKHVQSCEDKSTYVEDPDAFDKESLENQVSDLQSEITRIQEQDEKQILELQDRIDKLETSQIEKQNEINKCCCVLKQIQEAVSDRKQLEEEKRKLETDKKLLQQQINILTQELDRYKECECKSEEQAATGDNAKLQELEVALCQKDCLIEKLQKDANVMEIELCRKQCTIDHLEHYLDKSNKVLTDCENEMKEMYEEIKDLKEVNETLGKGIEGHVLERSEFEEHVRRMSQQQDEELESEKNQVSRVIQEKSQLENELKRLKDALNEKDRRLKTAVEQIENTKQEHKKLLRAYKDLEDALSVEIKKYNCQVEKIDKDVKADLPSKDACMPCLEKQARIEVLENQVQELASQINDLKSYINKVISDNNNLRAAIDNLLATLAQKLRGFTDNIEKETVQSNESIVEDILNSLIILENDLENHSMLSPDWSSTEKCNCMSVIMSTYKLDANDPRVSPSCKTKCGRRIRDVPKYLRDTCSSLGMINICHDCCQDGQHQEMD</sequence>
<organism evidence="2 3">
    <name type="scientific">Exocentrus adspersus</name>
    <dbReference type="NCBI Taxonomy" id="1586481"/>
    <lineage>
        <taxon>Eukaryota</taxon>
        <taxon>Metazoa</taxon>
        <taxon>Ecdysozoa</taxon>
        <taxon>Arthropoda</taxon>
        <taxon>Hexapoda</taxon>
        <taxon>Insecta</taxon>
        <taxon>Pterygota</taxon>
        <taxon>Neoptera</taxon>
        <taxon>Endopterygota</taxon>
        <taxon>Coleoptera</taxon>
        <taxon>Polyphaga</taxon>
        <taxon>Cucujiformia</taxon>
        <taxon>Chrysomeloidea</taxon>
        <taxon>Cerambycidae</taxon>
        <taxon>Lamiinae</taxon>
        <taxon>Acanthocinini</taxon>
        <taxon>Exocentrus</taxon>
    </lineage>
</organism>
<dbReference type="AlphaFoldDB" id="A0AAV8W6N1"/>
<name>A0AAV8W6N1_9CUCU</name>
<evidence type="ECO:0000256" key="1">
    <source>
        <dbReference type="SAM" id="Coils"/>
    </source>
</evidence>
<dbReference type="PANTHER" id="PTHR18937">
    <property type="entry name" value="STRUCTURAL MAINTENANCE OF CHROMOSOMES SMC FAMILY MEMBER"/>
    <property type="match status" value="1"/>
</dbReference>
<feature type="coiled-coil region" evidence="1">
    <location>
        <begin position="41"/>
        <end position="117"/>
    </location>
</feature>
<dbReference type="EMBL" id="JANEYG010000008">
    <property type="protein sequence ID" value="KAJ8922034.1"/>
    <property type="molecule type" value="Genomic_DNA"/>
</dbReference>
<feature type="coiled-coil region" evidence="1">
    <location>
        <begin position="364"/>
        <end position="572"/>
    </location>
</feature>
<reference evidence="2 3" key="1">
    <citation type="journal article" date="2023" name="Insect Mol. Biol.">
        <title>Genome sequencing provides insights into the evolution of gene families encoding plant cell wall-degrading enzymes in longhorned beetles.</title>
        <authorList>
            <person name="Shin N.R."/>
            <person name="Okamura Y."/>
            <person name="Kirsch R."/>
            <person name="Pauchet Y."/>
        </authorList>
    </citation>
    <scope>NUCLEOTIDE SEQUENCE [LARGE SCALE GENOMIC DNA]</scope>
    <source>
        <strain evidence="2">EAD_L_NR</strain>
    </source>
</reference>
<feature type="coiled-coil region" evidence="1">
    <location>
        <begin position="276"/>
        <end position="339"/>
    </location>
</feature>
<gene>
    <name evidence="2" type="ORF">NQ315_008674</name>
</gene>
<feature type="coiled-coil region" evidence="1">
    <location>
        <begin position="683"/>
        <end position="752"/>
    </location>
</feature>
<feature type="coiled-coil region" evidence="1">
    <location>
        <begin position="630"/>
        <end position="657"/>
    </location>
</feature>
<evidence type="ECO:0000313" key="3">
    <source>
        <dbReference type="Proteomes" id="UP001159042"/>
    </source>
</evidence>
<accession>A0AAV8W6N1</accession>
<feature type="coiled-coil region" evidence="1">
    <location>
        <begin position="784"/>
        <end position="814"/>
    </location>
</feature>
<keyword evidence="1" id="KW-0175">Coiled coil</keyword>
<dbReference type="Proteomes" id="UP001159042">
    <property type="component" value="Unassembled WGS sequence"/>
</dbReference>
<protein>
    <submittedName>
        <fullName evidence="2">Uncharacterized protein</fullName>
    </submittedName>
</protein>
<feature type="coiled-coil region" evidence="1">
    <location>
        <begin position="199"/>
        <end position="244"/>
    </location>
</feature>
<comment type="caution">
    <text evidence="2">The sequence shown here is derived from an EMBL/GenBank/DDBJ whole genome shotgun (WGS) entry which is preliminary data.</text>
</comment>
<proteinExistence type="predicted"/>
<dbReference type="Gene3D" id="1.10.287.1490">
    <property type="match status" value="1"/>
</dbReference>
<evidence type="ECO:0000313" key="2">
    <source>
        <dbReference type="EMBL" id="KAJ8922034.1"/>
    </source>
</evidence>
<keyword evidence="3" id="KW-1185">Reference proteome</keyword>